<dbReference type="Gene3D" id="3.40.50.1820">
    <property type="entry name" value="alpha/beta hydrolase"/>
    <property type="match status" value="1"/>
</dbReference>
<feature type="domain" description="Alpha/beta hydrolase fold-3" evidence="5">
    <location>
        <begin position="72"/>
        <end position="269"/>
    </location>
</feature>
<dbReference type="PROSITE" id="PS01174">
    <property type="entry name" value="LIPASE_GDXG_SER"/>
    <property type="match status" value="1"/>
</dbReference>
<evidence type="ECO:0000256" key="2">
    <source>
        <dbReference type="ARBA" id="ARBA00022801"/>
    </source>
</evidence>
<feature type="active site" evidence="3">
    <location>
        <position position="144"/>
    </location>
</feature>
<keyword evidence="7" id="KW-1185">Reference proteome</keyword>
<dbReference type="InterPro" id="IPR050300">
    <property type="entry name" value="GDXG_lipolytic_enzyme"/>
</dbReference>
<gene>
    <name evidence="6" type="ORF">ACFOD9_05535</name>
</gene>
<evidence type="ECO:0000313" key="6">
    <source>
        <dbReference type="EMBL" id="MFC3173709.1"/>
    </source>
</evidence>
<dbReference type="Proteomes" id="UP001595604">
    <property type="component" value="Unassembled WGS sequence"/>
</dbReference>
<dbReference type="GO" id="GO:0016787">
    <property type="term" value="F:hydrolase activity"/>
    <property type="evidence" value="ECO:0007669"/>
    <property type="project" value="UniProtKB-KW"/>
</dbReference>
<evidence type="ECO:0000256" key="3">
    <source>
        <dbReference type="PROSITE-ProRule" id="PRU10038"/>
    </source>
</evidence>
<accession>A0ABV7INA4</accession>
<feature type="region of interest" description="Disordered" evidence="4">
    <location>
        <begin position="1"/>
        <end position="27"/>
    </location>
</feature>
<organism evidence="6 7">
    <name type="scientific">Novosphingobium bradum</name>
    <dbReference type="NCBI Taxonomy" id="1737444"/>
    <lineage>
        <taxon>Bacteria</taxon>
        <taxon>Pseudomonadati</taxon>
        <taxon>Pseudomonadota</taxon>
        <taxon>Alphaproteobacteria</taxon>
        <taxon>Sphingomonadales</taxon>
        <taxon>Sphingomonadaceae</taxon>
        <taxon>Novosphingobium</taxon>
    </lineage>
</organism>
<dbReference type="InterPro" id="IPR029058">
    <property type="entry name" value="AB_hydrolase_fold"/>
</dbReference>
<evidence type="ECO:0000313" key="7">
    <source>
        <dbReference type="Proteomes" id="UP001595604"/>
    </source>
</evidence>
<protein>
    <submittedName>
        <fullName evidence="6">Alpha/beta hydrolase fold domain-containing protein</fullName>
    </submittedName>
</protein>
<comment type="similarity">
    <text evidence="1">Belongs to the 'GDXG' lipolytic enzyme family.</text>
</comment>
<name>A0ABV7INA4_9SPHN</name>
<proteinExistence type="inferred from homology"/>
<dbReference type="PANTHER" id="PTHR48081">
    <property type="entry name" value="AB HYDROLASE SUPERFAMILY PROTEIN C4A8.06C"/>
    <property type="match status" value="1"/>
</dbReference>
<keyword evidence="2 6" id="KW-0378">Hydrolase</keyword>
<evidence type="ECO:0000256" key="4">
    <source>
        <dbReference type="SAM" id="MobiDB-lite"/>
    </source>
</evidence>
<dbReference type="PANTHER" id="PTHR48081:SF8">
    <property type="entry name" value="ALPHA_BETA HYDROLASE FOLD-3 DOMAIN-CONTAINING PROTEIN-RELATED"/>
    <property type="match status" value="1"/>
</dbReference>
<dbReference type="RefSeq" id="WP_379509094.1">
    <property type="nucleotide sequence ID" value="NZ_JBHRTQ010000005.1"/>
</dbReference>
<dbReference type="Pfam" id="PF07859">
    <property type="entry name" value="Abhydrolase_3"/>
    <property type="match status" value="1"/>
</dbReference>
<feature type="compositionally biased region" description="Pro residues" evidence="4">
    <location>
        <begin position="13"/>
        <end position="22"/>
    </location>
</feature>
<dbReference type="InterPro" id="IPR033140">
    <property type="entry name" value="Lipase_GDXG_put_SER_AS"/>
</dbReference>
<dbReference type="SUPFAM" id="SSF53474">
    <property type="entry name" value="alpha/beta-Hydrolases"/>
    <property type="match status" value="1"/>
</dbReference>
<sequence>MPSDCPMAAATPHLPPERPGQPAPADLAQRRQGLAGAAAAGLWRTDPPAEAIDLGGVRALRFRPAGPSAATVLHFHGGGYRIGQPEQVAPFAAALARRCGVTVVCPAYRLAPEHPFPAAIVDARAAQQALVAAGERRLILSGDSAGGGIAAALAQLAARDPAPPLGLVLLSAWLDLTVTSPAYRANAASDPLFSEQSAREAAALYLQGAPATDPLASPLFAAATLFPPTLVSAGQGEVLADDACTFHAQLVTARVPARLRLVPGMEHVAVTRDMALAGAAETFAEIARFIASLGTATPGTASLGTD</sequence>
<evidence type="ECO:0000256" key="1">
    <source>
        <dbReference type="ARBA" id="ARBA00010515"/>
    </source>
</evidence>
<comment type="caution">
    <text evidence="6">The sequence shown here is derived from an EMBL/GenBank/DDBJ whole genome shotgun (WGS) entry which is preliminary data.</text>
</comment>
<evidence type="ECO:0000259" key="5">
    <source>
        <dbReference type="Pfam" id="PF07859"/>
    </source>
</evidence>
<dbReference type="EMBL" id="JBHRTQ010000005">
    <property type="protein sequence ID" value="MFC3173709.1"/>
    <property type="molecule type" value="Genomic_DNA"/>
</dbReference>
<dbReference type="InterPro" id="IPR013094">
    <property type="entry name" value="AB_hydrolase_3"/>
</dbReference>
<reference evidence="7" key="1">
    <citation type="journal article" date="2019" name="Int. J. Syst. Evol. Microbiol.">
        <title>The Global Catalogue of Microorganisms (GCM) 10K type strain sequencing project: providing services to taxonomists for standard genome sequencing and annotation.</title>
        <authorList>
            <consortium name="The Broad Institute Genomics Platform"/>
            <consortium name="The Broad Institute Genome Sequencing Center for Infectious Disease"/>
            <person name="Wu L."/>
            <person name="Ma J."/>
        </authorList>
    </citation>
    <scope>NUCLEOTIDE SEQUENCE [LARGE SCALE GENOMIC DNA]</scope>
    <source>
        <strain evidence="7">KCTC 42984</strain>
    </source>
</reference>